<evidence type="ECO:0000313" key="3">
    <source>
        <dbReference type="EMBL" id="SDX16685.1"/>
    </source>
</evidence>
<dbReference type="OrthoDB" id="21390at2"/>
<sequence>MTRHSPRTAKLHDLASARAGDKGDTASIAVIADTREAYAAIKAQLTPERLRAEFPDRFRGPVRRYELPALLALNFVAERALDGGVNASLNLDAHGKALSYLLLGMEIELPGG</sequence>
<evidence type="ECO:0000313" key="4">
    <source>
        <dbReference type="Proteomes" id="UP000199118"/>
    </source>
</evidence>
<evidence type="ECO:0000259" key="2">
    <source>
        <dbReference type="Pfam" id="PF23544"/>
    </source>
</evidence>
<organism evidence="3 4">
    <name type="scientific">Albimonas donghaensis</name>
    <dbReference type="NCBI Taxonomy" id="356660"/>
    <lineage>
        <taxon>Bacteria</taxon>
        <taxon>Pseudomonadati</taxon>
        <taxon>Pseudomonadota</taxon>
        <taxon>Alphaproteobacteria</taxon>
        <taxon>Rhodobacterales</taxon>
        <taxon>Paracoccaceae</taxon>
        <taxon>Albimonas</taxon>
    </lineage>
</organism>
<dbReference type="EMBL" id="FNMZ01000003">
    <property type="protein sequence ID" value="SDX16685.1"/>
    <property type="molecule type" value="Genomic_DNA"/>
</dbReference>
<proteinExistence type="predicted"/>
<feature type="region of interest" description="Disordered" evidence="1">
    <location>
        <begin position="1"/>
        <end position="21"/>
    </location>
</feature>
<dbReference type="InterPro" id="IPR056362">
    <property type="entry name" value="AtuA-like_ferredoxin_dom"/>
</dbReference>
<dbReference type="AlphaFoldDB" id="A0A1H2ZH39"/>
<feature type="compositionally biased region" description="Basic and acidic residues" evidence="1">
    <location>
        <begin position="10"/>
        <end position="21"/>
    </location>
</feature>
<dbReference type="RefSeq" id="WP_092681987.1">
    <property type="nucleotide sequence ID" value="NZ_FNMZ01000003.1"/>
</dbReference>
<name>A0A1H2ZH39_9RHOB</name>
<dbReference type="PANTHER" id="PTHR47708">
    <property type="match status" value="1"/>
</dbReference>
<gene>
    <name evidence="3" type="ORF">SAMN05444336_103507</name>
</gene>
<protein>
    <recommendedName>
        <fullName evidence="2">AtuA-like ferredoxin-fold domain-containing protein</fullName>
    </recommendedName>
</protein>
<keyword evidence="4" id="KW-1185">Reference proteome</keyword>
<dbReference type="Proteomes" id="UP000199118">
    <property type="component" value="Unassembled WGS sequence"/>
</dbReference>
<feature type="domain" description="AtuA-like ferredoxin-fold" evidence="2">
    <location>
        <begin position="10"/>
        <end position="107"/>
    </location>
</feature>
<reference evidence="3 4" key="1">
    <citation type="submission" date="2016-10" db="EMBL/GenBank/DDBJ databases">
        <authorList>
            <person name="de Groot N.N."/>
        </authorList>
    </citation>
    <scope>NUCLEOTIDE SEQUENCE [LARGE SCALE GENOMIC DNA]</scope>
    <source>
        <strain evidence="3 4">DSM 17890</strain>
    </source>
</reference>
<dbReference type="PANTHER" id="PTHR47708:SF2">
    <property type="entry name" value="SI:CH73-132F6.5"/>
    <property type="match status" value="1"/>
</dbReference>
<dbReference type="STRING" id="356660.SAMN05444336_103507"/>
<evidence type="ECO:0000256" key="1">
    <source>
        <dbReference type="SAM" id="MobiDB-lite"/>
    </source>
</evidence>
<accession>A0A1H2ZH39</accession>
<dbReference type="Pfam" id="PF23544">
    <property type="entry name" value="AtuA_ferredoxin"/>
    <property type="match status" value="1"/>
</dbReference>